<dbReference type="InterPro" id="IPR036259">
    <property type="entry name" value="MFS_trans_sf"/>
</dbReference>
<dbReference type="Gene3D" id="1.20.1250.20">
    <property type="entry name" value="MFS general substrate transporter like domains"/>
    <property type="match status" value="1"/>
</dbReference>
<evidence type="ECO:0000256" key="5">
    <source>
        <dbReference type="SAM" id="Phobius"/>
    </source>
</evidence>
<dbReference type="AlphaFoldDB" id="A0AAD6HMI0"/>
<evidence type="ECO:0000256" key="3">
    <source>
        <dbReference type="ARBA" id="ARBA00022989"/>
    </source>
</evidence>
<feature type="transmembrane region" description="Helical" evidence="5">
    <location>
        <begin position="192"/>
        <end position="218"/>
    </location>
</feature>
<feature type="transmembrane region" description="Helical" evidence="5">
    <location>
        <begin position="466"/>
        <end position="486"/>
    </location>
</feature>
<gene>
    <name evidence="7" type="ORF">N7493_005337</name>
</gene>
<keyword evidence="4 5" id="KW-0472">Membrane</keyword>
<keyword evidence="3 5" id="KW-1133">Transmembrane helix</keyword>
<comment type="caution">
    <text evidence="7">The sequence shown here is derived from an EMBL/GenBank/DDBJ whole genome shotgun (WGS) entry which is preliminary data.</text>
</comment>
<sequence length="507" mass="55201">MGFLGILEDKVLLHVPGTVTLDENPANTHIPTDGMKLGTGKNSHIVLVPQPSNDPNDPLNWPAWKKAIVTIITGFGTIIFGAVMNPLLNAVSVVIANDYNVTVSKVTLLAGYQTLITAGTAPLVSAISKKHGRRSISIFASLSGLVGNIVGSATKDYTGLVAARVVQGLSVAAYEALFYVTIGDIYFVHKRGFYVAIATFILAAVSNLTSVICGAISQSLGWRYIFRIFIPISALQLILQFIFVPETAYRRDSRFDIDELQVADSAQAKNKNTVGTHIENMASQEIPQQKTIVQEMRIFTGVYTEENILKLVLGPFVVLLNPVITFATLAQSWFVGAFVSIAYCLNQIFLSPPYNLSTLGIGNLSIGPFLGGLLGLLLLGAINDPLIKFISRRNHGVYEPEYRLLLSILSLAMPVGLIAFGYAVQHSLNLYLTAFSNGVAVFRTLAMITATSSYLLDAYRSMSNEIFIIGMSVRSFILYTFSYLPITGRPDLVLWQSSLLLGIYRLG</sequence>
<keyword evidence="2 5" id="KW-0812">Transmembrane</keyword>
<dbReference type="EMBL" id="JAQJAN010000006">
    <property type="protein sequence ID" value="KAJ5727517.1"/>
    <property type="molecule type" value="Genomic_DNA"/>
</dbReference>
<dbReference type="InterPro" id="IPR020846">
    <property type="entry name" value="MFS_dom"/>
</dbReference>
<dbReference type="Proteomes" id="UP001215712">
    <property type="component" value="Unassembled WGS sequence"/>
</dbReference>
<dbReference type="PROSITE" id="PS50850">
    <property type="entry name" value="MFS"/>
    <property type="match status" value="1"/>
</dbReference>
<organism evidence="7 8">
    <name type="scientific">Penicillium malachiteum</name>
    <dbReference type="NCBI Taxonomy" id="1324776"/>
    <lineage>
        <taxon>Eukaryota</taxon>
        <taxon>Fungi</taxon>
        <taxon>Dikarya</taxon>
        <taxon>Ascomycota</taxon>
        <taxon>Pezizomycotina</taxon>
        <taxon>Eurotiomycetes</taxon>
        <taxon>Eurotiomycetidae</taxon>
        <taxon>Eurotiales</taxon>
        <taxon>Aspergillaceae</taxon>
        <taxon>Penicillium</taxon>
    </lineage>
</organism>
<feature type="transmembrane region" description="Helical" evidence="5">
    <location>
        <begin position="404"/>
        <end position="424"/>
    </location>
</feature>
<dbReference type="PANTHER" id="PTHR23502">
    <property type="entry name" value="MAJOR FACILITATOR SUPERFAMILY"/>
    <property type="match status" value="1"/>
</dbReference>
<feature type="domain" description="Major facilitator superfamily (MFS) profile" evidence="6">
    <location>
        <begin position="69"/>
        <end position="507"/>
    </location>
</feature>
<evidence type="ECO:0000313" key="8">
    <source>
        <dbReference type="Proteomes" id="UP001215712"/>
    </source>
</evidence>
<feature type="transmembrane region" description="Helical" evidence="5">
    <location>
        <begin position="430"/>
        <end position="454"/>
    </location>
</feature>
<evidence type="ECO:0000313" key="7">
    <source>
        <dbReference type="EMBL" id="KAJ5727517.1"/>
    </source>
</evidence>
<dbReference type="Pfam" id="PF07690">
    <property type="entry name" value="MFS_1"/>
    <property type="match status" value="1"/>
</dbReference>
<feature type="transmembrane region" description="Helical" evidence="5">
    <location>
        <begin position="361"/>
        <end position="383"/>
    </location>
</feature>
<comment type="subcellular location">
    <subcellularLocation>
        <location evidence="1">Membrane</location>
        <topology evidence="1">Multi-pass membrane protein</topology>
    </subcellularLocation>
</comment>
<feature type="transmembrane region" description="Helical" evidence="5">
    <location>
        <begin position="160"/>
        <end position="180"/>
    </location>
</feature>
<dbReference type="PANTHER" id="PTHR23502:SF29">
    <property type="entry name" value="TRANSPORTER, PUTATIVE (AFU_ORTHOLOGUE AFUA_6G06680)-RELATED"/>
    <property type="match status" value="1"/>
</dbReference>
<protein>
    <submittedName>
        <fullName evidence="7">MFS general substrate transporter</fullName>
    </submittedName>
</protein>
<keyword evidence="8" id="KW-1185">Reference proteome</keyword>
<evidence type="ECO:0000259" key="6">
    <source>
        <dbReference type="PROSITE" id="PS50850"/>
    </source>
</evidence>
<reference evidence="7" key="2">
    <citation type="submission" date="2023-01" db="EMBL/GenBank/DDBJ databases">
        <authorList>
            <person name="Petersen C."/>
        </authorList>
    </citation>
    <scope>NUCLEOTIDE SEQUENCE</scope>
    <source>
        <strain evidence="7">IBT 17514</strain>
    </source>
</reference>
<name>A0AAD6HMI0_9EURO</name>
<dbReference type="InterPro" id="IPR011701">
    <property type="entry name" value="MFS"/>
</dbReference>
<reference evidence="7" key="1">
    <citation type="journal article" date="2023" name="IMA Fungus">
        <title>Comparative genomic study of the Penicillium genus elucidates a diverse pangenome and 15 lateral gene transfer events.</title>
        <authorList>
            <person name="Petersen C."/>
            <person name="Sorensen T."/>
            <person name="Nielsen M.R."/>
            <person name="Sondergaard T.E."/>
            <person name="Sorensen J.L."/>
            <person name="Fitzpatrick D.A."/>
            <person name="Frisvad J.C."/>
            <person name="Nielsen K.L."/>
        </authorList>
    </citation>
    <scope>NUCLEOTIDE SEQUENCE</scope>
    <source>
        <strain evidence="7">IBT 17514</strain>
    </source>
</reference>
<feature type="transmembrane region" description="Helical" evidence="5">
    <location>
        <begin position="224"/>
        <end position="244"/>
    </location>
</feature>
<accession>A0AAD6HMI0</accession>
<proteinExistence type="predicted"/>
<dbReference type="GO" id="GO:0022857">
    <property type="term" value="F:transmembrane transporter activity"/>
    <property type="evidence" value="ECO:0007669"/>
    <property type="project" value="InterPro"/>
</dbReference>
<evidence type="ECO:0000256" key="2">
    <source>
        <dbReference type="ARBA" id="ARBA00022692"/>
    </source>
</evidence>
<feature type="transmembrane region" description="Helical" evidence="5">
    <location>
        <begin position="67"/>
        <end position="88"/>
    </location>
</feature>
<evidence type="ECO:0000256" key="1">
    <source>
        <dbReference type="ARBA" id="ARBA00004141"/>
    </source>
</evidence>
<feature type="transmembrane region" description="Helical" evidence="5">
    <location>
        <begin position="108"/>
        <end position="128"/>
    </location>
</feature>
<dbReference type="GO" id="GO:0005886">
    <property type="term" value="C:plasma membrane"/>
    <property type="evidence" value="ECO:0007669"/>
    <property type="project" value="TreeGrafter"/>
</dbReference>
<feature type="transmembrane region" description="Helical" evidence="5">
    <location>
        <begin position="316"/>
        <end position="341"/>
    </location>
</feature>
<feature type="transmembrane region" description="Helical" evidence="5">
    <location>
        <begin position="135"/>
        <end position="154"/>
    </location>
</feature>
<evidence type="ECO:0000256" key="4">
    <source>
        <dbReference type="ARBA" id="ARBA00023136"/>
    </source>
</evidence>
<dbReference type="SUPFAM" id="SSF103473">
    <property type="entry name" value="MFS general substrate transporter"/>
    <property type="match status" value="1"/>
</dbReference>